<evidence type="ECO:0000259" key="12">
    <source>
        <dbReference type="PROSITE" id="PS50011"/>
    </source>
</evidence>
<dbReference type="FunFam" id="1.10.510.10:FF:000020">
    <property type="entry name" value="serine/threonine-protein kinase D6PK-like"/>
    <property type="match status" value="1"/>
</dbReference>
<sequence>MDAEDLADDLHSLSFASTTTTTKRSTSFSSETTTVTPSTSSHFLHAPIPNAKPHAPSSDPCASFIHRTRPLALSHLRFTRRLGSGDMSAVYLAEPKEEGGGAVFAAKVMEKEDLARRNKEGRAKTEREILEMLDHPFLPTLYASIHAPKWLCFLTPFCPGGDLHVLRQRFPNKRFLESAVRFYASEVLLALEYLHMLGIIYRDLKPENVLIRSDGHIMLTDFDLSLKCDDSTSTAQIISDQNPLPTRNDCHVEGARVASSSSCIIPNCIVPTASCFQPKRKRKKKQKLRSGPAFVAEPMNVRSMSFVGTHEYLAPEIVSGEGHGSPVDWWTLGIFMFELFYGVTPFKGMDHELTLANIVARALEFPKEPACSGAMKELISQLLVKDPGKRLGSLMGASAIKQHSFFDGVNWALLRCTTPPFLPSPNAKAVYDDDHHPSPDIFIRTVRAIEEALEIPHATTIAASRSRRARFRRSTPPPFELATTSSSNSMCSLPWENGGGTKKEERMQAGKRFGLSTEHVKLRGLVEVCFWRRQTKLQCKGLVSDHFDIHLKNLRIREQEWSGGREEGADKADNLPSCPAAAIFSLLSLNSARSTDRKERNGESIKMEKEYLKKRY</sequence>
<dbReference type="EMBL" id="CP144694">
    <property type="protein sequence ID" value="WVZ03766.1"/>
    <property type="molecule type" value="Genomic_DNA"/>
</dbReference>
<dbReference type="PANTHER" id="PTHR45637">
    <property type="entry name" value="FLIPPASE KINASE 1-RELATED"/>
    <property type="match status" value="1"/>
</dbReference>
<comment type="catalytic activity">
    <reaction evidence="8">
        <text>L-threonyl-[protein] + ATP = O-phospho-L-threonyl-[protein] + ADP + H(+)</text>
        <dbReference type="Rhea" id="RHEA:46608"/>
        <dbReference type="Rhea" id="RHEA-COMP:11060"/>
        <dbReference type="Rhea" id="RHEA-COMP:11605"/>
        <dbReference type="ChEBI" id="CHEBI:15378"/>
        <dbReference type="ChEBI" id="CHEBI:30013"/>
        <dbReference type="ChEBI" id="CHEBI:30616"/>
        <dbReference type="ChEBI" id="CHEBI:61977"/>
        <dbReference type="ChEBI" id="CHEBI:456216"/>
        <dbReference type="EC" id="2.7.11.1"/>
    </reaction>
</comment>
<evidence type="ECO:0000256" key="3">
    <source>
        <dbReference type="ARBA" id="ARBA00022527"/>
    </source>
</evidence>
<evidence type="ECO:0000256" key="2">
    <source>
        <dbReference type="ARBA" id="ARBA00012513"/>
    </source>
</evidence>
<keyword evidence="3" id="KW-0723">Serine/threonine-protein kinase</keyword>
<dbReference type="GO" id="GO:0004674">
    <property type="term" value="F:protein serine/threonine kinase activity"/>
    <property type="evidence" value="ECO:0007669"/>
    <property type="project" value="UniProtKB-KW"/>
</dbReference>
<dbReference type="PROSITE" id="PS00107">
    <property type="entry name" value="PROTEIN_KINASE_ATP"/>
    <property type="match status" value="1"/>
</dbReference>
<dbReference type="SMART" id="SM00220">
    <property type="entry name" value="S_TKc"/>
    <property type="match status" value="1"/>
</dbReference>
<keyword evidence="5 10" id="KW-0547">Nucleotide-binding</keyword>
<dbReference type="InterPro" id="IPR000719">
    <property type="entry name" value="Prot_kinase_dom"/>
</dbReference>
<dbReference type="Proteomes" id="UP001374535">
    <property type="component" value="Chromosome 7"/>
</dbReference>
<feature type="domain" description="Protein kinase" evidence="12">
    <location>
        <begin position="76"/>
        <end position="406"/>
    </location>
</feature>
<feature type="binding site" evidence="10">
    <location>
        <position position="107"/>
    </location>
    <ligand>
        <name>ATP</name>
        <dbReference type="ChEBI" id="CHEBI:30616"/>
    </ligand>
</feature>
<proteinExistence type="inferred from homology"/>
<name>A0AAQ3RTL3_VIGMU</name>
<protein>
    <recommendedName>
        <fullName evidence="2">non-specific serine/threonine protein kinase</fullName>
        <ecNumber evidence="2">2.7.11.1</ecNumber>
    </recommendedName>
</protein>
<dbReference type="Gene3D" id="1.10.510.10">
    <property type="entry name" value="Transferase(Phosphotransferase) domain 1"/>
    <property type="match status" value="2"/>
</dbReference>
<gene>
    <name evidence="13" type="ORF">V8G54_024572</name>
</gene>
<dbReference type="FunFam" id="1.10.510.10:FF:000028">
    <property type="entry name" value="serine/threonine-protein kinase D6PK-like"/>
    <property type="match status" value="1"/>
</dbReference>
<dbReference type="PROSITE" id="PS00108">
    <property type="entry name" value="PROTEIN_KINASE_ST"/>
    <property type="match status" value="1"/>
</dbReference>
<dbReference type="SUPFAM" id="SSF56112">
    <property type="entry name" value="Protein kinase-like (PK-like)"/>
    <property type="match status" value="1"/>
</dbReference>
<feature type="region of interest" description="Disordered" evidence="11">
    <location>
        <begin position="21"/>
        <end position="60"/>
    </location>
</feature>
<reference evidence="13 14" key="1">
    <citation type="journal article" date="2023" name="Life. Sci Alliance">
        <title>Evolutionary insights into 3D genome organization and epigenetic landscape of Vigna mungo.</title>
        <authorList>
            <person name="Junaid A."/>
            <person name="Singh B."/>
            <person name="Bhatia S."/>
        </authorList>
    </citation>
    <scope>NUCLEOTIDE SEQUENCE [LARGE SCALE GENOMIC DNA]</scope>
    <source>
        <strain evidence="13">Urdbean</strain>
    </source>
</reference>
<feature type="compositionally biased region" description="Low complexity" evidence="11">
    <location>
        <begin position="21"/>
        <end position="41"/>
    </location>
</feature>
<dbReference type="PROSITE" id="PS50011">
    <property type="entry name" value="PROTEIN_KINASE_DOM"/>
    <property type="match status" value="1"/>
</dbReference>
<dbReference type="InterPro" id="IPR017441">
    <property type="entry name" value="Protein_kinase_ATP_BS"/>
</dbReference>
<evidence type="ECO:0000256" key="7">
    <source>
        <dbReference type="ARBA" id="ARBA00022840"/>
    </source>
</evidence>
<keyword evidence="7 10" id="KW-0067">ATP-binding</keyword>
<dbReference type="GO" id="GO:0005524">
    <property type="term" value="F:ATP binding"/>
    <property type="evidence" value="ECO:0007669"/>
    <property type="project" value="UniProtKB-UniRule"/>
</dbReference>
<dbReference type="InterPro" id="IPR011009">
    <property type="entry name" value="Kinase-like_dom_sf"/>
</dbReference>
<evidence type="ECO:0000256" key="5">
    <source>
        <dbReference type="ARBA" id="ARBA00022741"/>
    </source>
</evidence>
<evidence type="ECO:0000313" key="14">
    <source>
        <dbReference type="Proteomes" id="UP001374535"/>
    </source>
</evidence>
<evidence type="ECO:0000256" key="11">
    <source>
        <dbReference type="SAM" id="MobiDB-lite"/>
    </source>
</evidence>
<accession>A0AAQ3RTL3</accession>
<evidence type="ECO:0000256" key="6">
    <source>
        <dbReference type="ARBA" id="ARBA00022777"/>
    </source>
</evidence>
<dbReference type="EC" id="2.7.11.1" evidence="2"/>
<evidence type="ECO:0000256" key="10">
    <source>
        <dbReference type="PROSITE-ProRule" id="PRU10141"/>
    </source>
</evidence>
<dbReference type="Gene3D" id="3.30.200.20">
    <property type="entry name" value="Phosphorylase Kinase, domain 1"/>
    <property type="match status" value="1"/>
</dbReference>
<organism evidence="13 14">
    <name type="scientific">Vigna mungo</name>
    <name type="common">Black gram</name>
    <name type="synonym">Phaseolus mungo</name>
    <dbReference type="NCBI Taxonomy" id="3915"/>
    <lineage>
        <taxon>Eukaryota</taxon>
        <taxon>Viridiplantae</taxon>
        <taxon>Streptophyta</taxon>
        <taxon>Embryophyta</taxon>
        <taxon>Tracheophyta</taxon>
        <taxon>Spermatophyta</taxon>
        <taxon>Magnoliopsida</taxon>
        <taxon>eudicotyledons</taxon>
        <taxon>Gunneridae</taxon>
        <taxon>Pentapetalae</taxon>
        <taxon>rosids</taxon>
        <taxon>fabids</taxon>
        <taxon>Fabales</taxon>
        <taxon>Fabaceae</taxon>
        <taxon>Papilionoideae</taxon>
        <taxon>50 kb inversion clade</taxon>
        <taxon>NPAAA clade</taxon>
        <taxon>indigoferoid/millettioid clade</taxon>
        <taxon>Phaseoleae</taxon>
        <taxon>Vigna</taxon>
    </lineage>
</organism>
<feature type="region of interest" description="Disordered" evidence="11">
    <location>
        <begin position="466"/>
        <end position="486"/>
    </location>
</feature>
<evidence type="ECO:0000256" key="1">
    <source>
        <dbReference type="ARBA" id="ARBA00009903"/>
    </source>
</evidence>
<evidence type="ECO:0000256" key="4">
    <source>
        <dbReference type="ARBA" id="ARBA00022679"/>
    </source>
</evidence>
<dbReference type="Pfam" id="PF00069">
    <property type="entry name" value="Pkinase"/>
    <property type="match status" value="2"/>
</dbReference>
<dbReference type="AlphaFoldDB" id="A0AAQ3RTL3"/>
<keyword evidence="4" id="KW-0808">Transferase</keyword>
<evidence type="ECO:0000256" key="8">
    <source>
        <dbReference type="ARBA" id="ARBA00047899"/>
    </source>
</evidence>
<evidence type="ECO:0000256" key="9">
    <source>
        <dbReference type="ARBA" id="ARBA00048679"/>
    </source>
</evidence>
<keyword evidence="14" id="KW-1185">Reference proteome</keyword>
<comment type="catalytic activity">
    <reaction evidence="9">
        <text>L-seryl-[protein] + ATP = O-phospho-L-seryl-[protein] + ADP + H(+)</text>
        <dbReference type="Rhea" id="RHEA:17989"/>
        <dbReference type="Rhea" id="RHEA-COMP:9863"/>
        <dbReference type="Rhea" id="RHEA-COMP:11604"/>
        <dbReference type="ChEBI" id="CHEBI:15378"/>
        <dbReference type="ChEBI" id="CHEBI:29999"/>
        <dbReference type="ChEBI" id="CHEBI:30616"/>
        <dbReference type="ChEBI" id="CHEBI:83421"/>
        <dbReference type="ChEBI" id="CHEBI:456216"/>
        <dbReference type="EC" id="2.7.11.1"/>
    </reaction>
</comment>
<keyword evidence="6" id="KW-0418">Kinase</keyword>
<dbReference type="InterPro" id="IPR008271">
    <property type="entry name" value="Ser/Thr_kinase_AS"/>
</dbReference>
<evidence type="ECO:0000313" key="13">
    <source>
        <dbReference type="EMBL" id="WVZ03766.1"/>
    </source>
</evidence>
<comment type="similarity">
    <text evidence="1">Belongs to the protein kinase superfamily. AGC Ser/Thr protein kinase family.</text>
</comment>